<proteinExistence type="predicted"/>
<feature type="transmembrane region" description="Helical" evidence="7">
    <location>
        <begin position="242"/>
        <end position="265"/>
    </location>
</feature>
<gene>
    <name evidence="9" type="ORF">AKO1_004228</name>
</gene>
<feature type="transmembrane region" description="Helical" evidence="7">
    <location>
        <begin position="473"/>
        <end position="496"/>
    </location>
</feature>
<evidence type="ECO:0000256" key="4">
    <source>
        <dbReference type="ARBA" id="ARBA00022692"/>
    </source>
</evidence>
<keyword evidence="10" id="KW-1185">Reference proteome</keyword>
<keyword evidence="3" id="KW-1003">Cell membrane</keyword>
<keyword evidence="4 7" id="KW-0812">Transmembrane</keyword>
<evidence type="ECO:0000256" key="3">
    <source>
        <dbReference type="ARBA" id="ARBA00022475"/>
    </source>
</evidence>
<evidence type="ECO:0000256" key="2">
    <source>
        <dbReference type="ARBA" id="ARBA00022448"/>
    </source>
</evidence>
<comment type="caution">
    <text evidence="9">The sequence shown here is derived from an EMBL/GenBank/DDBJ whole genome shotgun (WGS) entry which is preliminary data.</text>
</comment>
<feature type="transmembrane region" description="Helical" evidence="7">
    <location>
        <begin position="422"/>
        <end position="444"/>
    </location>
</feature>
<feature type="transmembrane region" description="Helical" evidence="7">
    <location>
        <begin position="91"/>
        <end position="110"/>
    </location>
</feature>
<evidence type="ECO:0000313" key="10">
    <source>
        <dbReference type="Proteomes" id="UP001431209"/>
    </source>
</evidence>
<feature type="transmembrane region" description="Helical" evidence="7">
    <location>
        <begin position="20"/>
        <end position="43"/>
    </location>
</feature>
<comment type="subcellular location">
    <subcellularLocation>
        <location evidence="1">Cell membrane</location>
        <topology evidence="1">Multi-pass membrane protein</topology>
    </subcellularLocation>
</comment>
<sequence length="542" mass="61510">MNETTSTNAGFHETPCGWVSLITFIVCILCVIITPRIPIFLHVDKIKRLYNRIKGKKHESRVHTDDDPNSIDTPRTTEQTFYWMVLDMSTAPVLSLIFLLCTTCLNWNIFTSGIVGDEKIRPFGIIILFMSLNYICISIDITGIFEYTSKKIIAKSRQRGHFLYILFSVFASVLTLFTSNDIVILTLTPICCYLARCCTNLNVLPFVVTQFFLANIWSIAFQIGNPTNMIVAEAYNMDFLTYFLWMGIPAAVAGLVSFFLLYAIFYKQIPAKIILIDESNNQQEQGKINNKIVVVLKCVILLCCLVTLAITSLIKLPSGTTIPSFLICLFFFILNFILDIFLDAKEMVKKDRHQIKNYLNTNSNLVLILKRMPWKIIPFVFCMFVMVQMLDVYHFISMVSNALKIVIQKLSNQPLYSEKSTLWSIMCGCLTISIVSTIACNLLNNQPMTILFTKVLMDESFKTNQDLEKGTSLCLILGSNLGANVTIIGALAGIMWMEILKNNGITSKQMNYFKFLMYGMMVTPFVLLLSTVVIGFEVYIMS</sequence>
<organism evidence="9 10">
    <name type="scientific">Acrasis kona</name>
    <dbReference type="NCBI Taxonomy" id="1008807"/>
    <lineage>
        <taxon>Eukaryota</taxon>
        <taxon>Discoba</taxon>
        <taxon>Heterolobosea</taxon>
        <taxon>Tetramitia</taxon>
        <taxon>Eutetramitia</taxon>
        <taxon>Acrasidae</taxon>
        <taxon>Acrasis</taxon>
    </lineage>
</organism>
<keyword evidence="6 7" id="KW-0472">Membrane</keyword>
<dbReference type="EMBL" id="JAOPGA020001122">
    <property type="protein sequence ID" value="KAL0485231.1"/>
    <property type="molecule type" value="Genomic_DNA"/>
</dbReference>
<dbReference type="GO" id="GO:0005886">
    <property type="term" value="C:plasma membrane"/>
    <property type="evidence" value="ECO:0007669"/>
    <property type="project" value="UniProtKB-SubCell"/>
</dbReference>
<evidence type="ECO:0000256" key="1">
    <source>
        <dbReference type="ARBA" id="ARBA00004651"/>
    </source>
</evidence>
<evidence type="ECO:0000256" key="5">
    <source>
        <dbReference type="ARBA" id="ARBA00022989"/>
    </source>
</evidence>
<dbReference type="GO" id="GO:0055085">
    <property type="term" value="P:transmembrane transport"/>
    <property type="evidence" value="ECO:0007669"/>
    <property type="project" value="InterPro"/>
</dbReference>
<dbReference type="Pfam" id="PF03600">
    <property type="entry name" value="CitMHS"/>
    <property type="match status" value="1"/>
</dbReference>
<dbReference type="Proteomes" id="UP001431209">
    <property type="component" value="Unassembled WGS sequence"/>
</dbReference>
<accession>A0AAW2Z5Z9</accession>
<dbReference type="PANTHER" id="PTHR43302:SF5">
    <property type="entry name" value="TRANSPORTER ARSB-RELATED"/>
    <property type="match status" value="1"/>
</dbReference>
<feature type="domain" description="Citrate transporter-like" evidence="8">
    <location>
        <begin position="94"/>
        <end position="457"/>
    </location>
</feature>
<feature type="transmembrane region" description="Helical" evidence="7">
    <location>
        <begin position="122"/>
        <end position="141"/>
    </location>
</feature>
<dbReference type="InterPro" id="IPR004680">
    <property type="entry name" value="Cit_transptr-like_dom"/>
</dbReference>
<evidence type="ECO:0000256" key="6">
    <source>
        <dbReference type="ARBA" id="ARBA00023136"/>
    </source>
</evidence>
<feature type="transmembrane region" description="Helical" evidence="7">
    <location>
        <begin position="162"/>
        <end position="179"/>
    </location>
</feature>
<reference evidence="9 10" key="1">
    <citation type="submission" date="2024-03" db="EMBL/GenBank/DDBJ databases">
        <title>The Acrasis kona genome and developmental transcriptomes reveal deep origins of eukaryotic multicellular pathways.</title>
        <authorList>
            <person name="Sheikh S."/>
            <person name="Fu C.-J."/>
            <person name="Brown M.W."/>
            <person name="Baldauf S.L."/>
        </authorList>
    </citation>
    <scope>NUCLEOTIDE SEQUENCE [LARGE SCALE GENOMIC DNA]</scope>
    <source>
        <strain evidence="9 10">ATCC MYA-3509</strain>
    </source>
</reference>
<dbReference type="PANTHER" id="PTHR43302">
    <property type="entry name" value="TRANSPORTER ARSB-RELATED"/>
    <property type="match status" value="1"/>
</dbReference>
<feature type="transmembrane region" description="Helical" evidence="7">
    <location>
        <begin position="292"/>
        <end position="314"/>
    </location>
</feature>
<dbReference type="AlphaFoldDB" id="A0AAW2Z5Z9"/>
<keyword evidence="2" id="KW-0813">Transport</keyword>
<evidence type="ECO:0000313" key="9">
    <source>
        <dbReference type="EMBL" id="KAL0485231.1"/>
    </source>
</evidence>
<evidence type="ECO:0000256" key="7">
    <source>
        <dbReference type="SAM" id="Phobius"/>
    </source>
</evidence>
<feature type="transmembrane region" description="Helical" evidence="7">
    <location>
        <begin position="376"/>
        <end position="396"/>
    </location>
</feature>
<feature type="transmembrane region" description="Helical" evidence="7">
    <location>
        <begin position="320"/>
        <end position="342"/>
    </location>
</feature>
<keyword evidence="5 7" id="KW-1133">Transmembrane helix</keyword>
<protein>
    <submittedName>
        <fullName evidence="9">11 TM domain-containing transmembrane protein</fullName>
    </submittedName>
</protein>
<evidence type="ECO:0000259" key="8">
    <source>
        <dbReference type="Pfam" id="PF03600"/>
    </source>
</evidence>
<feature type="transmembrane region" description="Helical" evidence="7">
    <location>
        <begin position="516"/>
        <end position="540"/>
    </location>
</feature>
<name>A0AAW2Z5Z9_9EUKA</name>